<feature type="transmembrane region" description="Helical" evidence="6">
    <location>
        <begin position="6"/>
        <end position="29"/>
    </location>
</feature>
<dbReference type="RefSeq" id="WP_345317641.1">
    <property type="nucleotide sequence ID" value="NZ_BAABLF010000028.1"/>
</dbReference>
<feature type="transmembrane region" description="Helical" evidence="6">
    <location>
        <begin position="71"/>
        <end position="89"/>
    </location>
</feature>
<proteinExistence type="predicted"/>
<dbReference type="InterPro" id="IPR001123">
    <property type="entry name" value="LeuE-type"/>
</dbReference>
<reference evidence="8" key="1">
    <citation type="journal article" date="2019" name="Int. J. Syst. Evol. Microbiol.">
        <title>The Global Catalogue of Microorganisms (GCM) 10K type strain sequencing project: providing services to taxonomists for standard genome sequencing and annotation.</title>
        <authorList>
            <consortium name="The Broad Institute Genomics Platform"/>
            <consortium name="The Broad Institute Genome Sequencing Center for Infectious Disease"/>
            <person name="Wu L."/>
            <person name="Ma J."/>
        </authorList>
    </citation>
    <scope>NUCLEOTIDE SEQUENCE [LARGE SCALE GENOMIC DNA]</scope>
    <source>
        <strain evidence="8">JCM 18720</strain>
    </source>
</reference>
<feature type="transmembrane region" description="Helical" evidence="6">
    <location>
        <begin position="185"/>
        <end position="202"/>
    </location>
</feature>
<gene>
    <name evidence="7" type="ORF">GCM10025772_26400</name>
</gene>
<evidence type="ECO:0000256" key="3">
    <source>
        <dbReference type="ARBA" id="ARBA00022692"/>
    </source>
</evidence>
<evidence type="ECO:0000313" key="7">
    <source>
        <dbReference type="EMBL" id="GAA5194119.1"/>
    </source>
</evidence>
<keyword evidence="4 6" id="KW-1133">Transmembrane helix</keyword>
<dbReference type="PIRSF" id="PIRSF006324">
    <property type="entry name" value="LeuE"/>
    <property type="match status" value="1"/>
</dbReference>
<evidence type="ECO:0000256" key="6">
    <source>
        <dbReference type="SAM" id="Phobius"/>
    </source>
</evidence>
<keyword evidence="5 6" id="KW-0472">Membrane</keyword>
<dbReference type="Pfam" id="PF01810">
    <property type="entry name" value="LysE"/>
    <property type="match status" value="1"/>
</dbReference>
<evidence type="ECO:0000256" key="2">
    <source>
        <dbReference type="ARBA" id="ARBA00022475"/>
    </source>
</evidence>
<dbReference type="EMBL" id="BAABLF010000028">
    <property type="protein sequence ID" value="GAA5194119.1"/>
    <property type="molecule type" value="Genomic_DNA"/>
</dbReference>
<keyword evidence="3 6" id="KW-0812">Transmembrane</keyword>
<dbReference type="Proteomes" id="UP001501600">
    <property type="component" value="Unassembled WGS sequence"/>
</dbReference>
<feature type="transmembrane region" description="Helical" evidence="6">
    <location>
        <begin position="41"/>
        <end position="65"/>
    </location>
</feature>
<comment type="caution">
    <text evidence="7">The sequence shown here is derived from an EMBL/GenBank/DDBJ whole genome shotgun (WGS) entry which is preliminary data.</text>
</comment>
<feature type="transmembrane region" description="Helical" evidence="6">
    <location>
        <begin position="150"/>
        <end position="173"/>
    </location>
</feature>
<organism evidence="7 8">
    <name type="scientific">Ferrimonas gelatinilytica</name>
    <dbReference type="NCBI Taxonomy" id="1255257"/>
    <lineage>
        <taxon>Bacteria</taxon>
        <taxon>Pseudomonadati</taxon>
        <taxon>Pseudomonadota</taxon>
        <taxon>Gammaproteobacteria</taxon>
        <taxon>Alteromonadales</taxon>
        <taxon>Ferrimonadaceae</taxon>
        <taxon>Ferrimonas</taxon>
    </lineage>
</organism>
<keyword evidence="8" id="KW-1185">Reference proteome</keyword>
<comment type="subcellular location">
    <subcellularLocation>
        <location evidence="1">Cell membrane</location>
        <topology evidence="1">Multi-pass membrane protein</topology>
    </subcellularLocation>
</comment>
<sequence length="204" mass="21843">MIDLPTLLLFIPTFFAVSITPGMCMLLALSLGMSVGFKRTLPMMAGELLGVATVSLAAVFGVSALMLQWPVLFTLLTGVGGAYLVYLGIQMWRSRGELGSGDAVAEVGAGALFQRGLITAIANPKGWAFMLALLPPFIHADLPLAPQMALLLTVILLCEFTCMTLYACGGHGLRRLLSRDNVKRVNRISGTLMIGLGLWLFFGH</sequence>
<dbReference type="PANTHER" id="PTHR30086:SF5">
    <property type="entry name" value="HOMOGENTISATE EXPORT PROTEIN"/>
    <property type="match status" value="1"/>
</dbReference>
<dbReference type="PANTHER" id="PTHR30086">
    <property type="entry name" value="ARGININE EXPORTER PROTEIN ARGO"/>
    <property type="match status" value="1"/>
</dbReference>
<protein>
    <submittedName>
        <fullName evidence="7">LysE family translocator</fullName>
    </submittedName>
</protein>
<keyword evidence="2" id="KW-1003">Cell membrane</keyword>
<name>A0ABP9SFE8_9GAMM</name>
<evidence type="ECO:0000256" key="4">
    <source>
        <dbReference type="ARBA" id="ARBA00022989"/>
    </source>
</evidence>
<evidence type="ECO:0000256" key="5">
    <source>
        <dbReference type="ARBA" id="ARBA00023136"/>
    </source>
</evidence>
<accession>A0ABP9SFE8</accession>
<evidence type="ECO:0000256" key="1">
    <source>
        <dbReference type="ARBA" id="ARBA00004651"/>
    </source>
</evidence>
<evidence type="ECO:0000313" key="8">
    <source>
        <dbReference type="Proteomes" id="UP001501600"/>
    </source>
</evidence>